<keyword evidence="1" id="KW-0175">Coiled coil</keyword>
<evidence type="ECO:0000256" key="1">
    <source>
        <dbReference type="SAM" id="Coils"/>
    </source>
</evidence>
<dbReference type="RefSeq" id="WP_097070798.1">
    <property type="nucleotide sequence ID" value="NZ_OBMT01000012.1"/>
</dbReference>
<evidence type="ECO:0000313" key="4">
    <source>
        <dbReference type="Proteomes" id="UP000219111"/>
    </source>
</evidence>
<organism evidence="3 4">
    <name type="scientific">Rhodobacter maris</name>
    <dbReference type="NCBI Taxonomy" id="446682"/>
    <lineage>
        <taxon>Bacteria</taxon>
        <taxon>Pseudomonadati</taxon>
        <taxon>Pseudomonadota</taxon>
        <taxon>Alphaproteobacteria</taxon>
        <taxon>Rhodobacterales</taxon>
        <taxon>Rhodobacter group</taxon>
        <taxon>Rhodobacter</taxon>
    </lineage>
</organism>
<dbReference type="AlphaFoldDB" id="A0A285T4Q9"/>
<evidence type="ECO:0000313" key="3">
    <source>
        <dbReference type="EMBL" id="SOC14345.1"/>
    </source>
</evidence>
<dbReference type="Proteomes" id="UP000219111">
    <property type="component" value="Unassembled WGS sequence"/>
</dbReference>
<feature type="coiled-coil region" evidence="1">
    <location>
        <begin position="310"/>
        <end position="337"/>
    </location>
</feature>
<protein>
    <submittedName>
        <fullName evidence="3">Lambda family phage tail tape measure protein</fullName>
    </submittedName>
</protein>
<proteinExistence type="predicted"/>
<evidence type="ECO:0000256" key="2">
    <source>
        <dbReference type="SAM" id="MobiDB-lite"/>
    </source>
</evidence>
<sequence length="593" mass="61568">DKAAQIRVADEVFGGTGGERFVEMLDRGEASIAAVMKRASVLTEEQIAQADELDRRYTALTASLHRGWQQAALGAADFVAQVLNIQTETDNLAASDLFRNRLQAPQILGPDVDGALKDNGQAVADNAEAISDLLSLYESFGAEADRLAPILSRFGGELNRMGETAAGQSLQDVALSMQSLTGKLDAGEISAGDFERQMRALIEEAQSAFRALGDIDDARFAKVIDRLGGLWTALEALRTKAAELRNTLPGGGPALGDTRAEAIAEARSGSYAQSSPYVLDSSPRPKQPPPLLGETGPEPGAGKRGGGRGADDFARVVADLEREKAALDAEAAALIASAAAGRDYADAVELARTRAELLTAAEREGKAITPELSAQVDQLAQSYVAAGNRAEAAADKLKRIDEAGKRGAATLTDLFTGVLEGSMSAEEALGQLLLKLAEVQFERAMTGLFTGALGGFGTWLGGALGFASGGYTGDGGKLEPAGIVHRGEFVMSKAATARLGVGNLDALHSAALRGYSDGGFVGGSAPKAMGALGKATAAPVITLNNAVTVNASGGTPEANADLARQVADQTERAMRAVVAEEIMRQMRPGGMMR</sequence>
<gene>
    <name evidence="3" type="ORF">SAMN05877831_1121</name>
</gene>
<accession>A0A285T4Q9</accession>
<feature type="non-terminal residue" evidence="3">
    <location>
        <position position="1"/>
    </location>
</feature>
<feature type="region of interest" description="Disordered" evidence="2">
    <location>
        <begin position="271"/>
        <end position="309"/>
    </location>
</feature>
<name>A0A285T4Q9_9RHOB</name>
<reference evidence="4" key="1">
    <citation type="submission" date="2017-08" db="EMBL/GenBank/DDBJ databases">
        <authorList>
            <person name="Varghese N."/>
            <person name="Submissions S."/>
        </authorList>
    </citation>
    <scope>NUCLEOTIDE SEQUENCE [LARGE SCALE GENOMIC DNA]</scope>
    <source>
        <strain evidence="4">JA276</strain>
    </source>
</reference>
<keyword evidence="4" id="KW-1185">Reference proteome</keyword>
<dbReference type="EMBL" id="OBMT01000012">
    <property type="protein sequence ID" value="SOC14345.1"/>
    <property type="molecule type" value="Genomic_DNA"/>
</dbReference>